<feature type="chain" id="PRO_5038438162" evidence="1">
    <location>
        <begin position="28"/>
        <end position="303"/>
    </location>
</feature>
<sequence>MFKVTKMTKMTSALATGALLLSGLALATPSAVQAATVDGNANVNGGQALPQEGKTTAGISFGQTAPSGNTGYLRLQMVPKILDFGNHESFVSEYPVFTADGINAGNATNNRYPNYKSGDTNLTAILNTDDKALSAVKGKVWTTVVDKQTTRTDAENKLDASGKTDSKAGSWTLNVKADSPLTLKNDTGGDTGKTIDDATLTFTNTAYGQTGSVYALTNEVQDDGFTPVGPLTPVADIAKTTTLNLGTNDTSHQVAYAAPEQGEGANVFAWDKKNIKLVLPKTAVVQNGIYEASLTWTLAYGLN</sequence>
<keyword evidence="1" id="KW-0732">Signal</keyword>
<gene>
    <name evidence="3" type="ORF">FEI15_12780</name>
</gene>
<evidence type="ECO:0000256" key="1">
    <source>
        <dbReference type="SAM" id="SignalP"/>
    </source>
</evidence>
<feature type="signal peptide" evidence="1">
    <location>
        <begin position="1"/>
        <end position="27"/>
    </location>
</feature>
<evidence type="ECO:0000313" key="4">
    <source>
        <dbReference type="Proteomes" id="UP000309885"/>
    </source>
</evidence>
<proteinExistence type="predicted"/>
<evidence type="ECO:0000259" key="2">
    <source>
        <dbReference type="Pfam" id="PF13731"/>
    </source>
</evidence>
<evidence type="ECO:0000313" key="3">
    <source>
        <dbReference type="EMBL" id="TLF37553.1"/>
    </source>
</evidence>
<comment type="caution">
    <text evidence="3">The sequence shown here is derived from an EMBL/GenBank/DDBJ whole genome shotgun (WGS) entry which is preliminary data.</text>
</comment>
<feature type="domain" description="WxL" evidence="2">
    <location>
        <begin position="145"/>
        <end position="299"/>
    </location>
</feature>
<dbReference type="AlphaFoldDB" id="A0A5R8LJZ5"/>
<reference evidence="3 4" key="1">
    <citation type="submission" date="2019-05" db="EMBL/GenBank/DDBJ databases">
        <title>Genome-based reclassification of Lactobacillus casei as Lactobacillus casei subsp. casei. subsp.nov., description of Lactobacillus casei subsp. zeae subsp. nov., and emended description of Lactobacillus casei.</title>
        <authorList>
            <person name="Huang C.-H."/>
        </authorList>
    </citation>
    <scope>NUCLEOTIDE SEQUENCE [LARGE SCALE GENOMIC DNA]</scope>
    <source>
        <strain evidence="3 4">CRBIP24.44</strain>
    </source>
</reference>
<name>A0A5R8LJZ5_LACZE</name>
<dbReference type="Pfam" id="PF13731">
    <property type="entry name" value="WxL"/>
    <property type="match status" value="1"/>
</dbReference>
<accession>A0A5R8LJZ5</accession>
<dbReference type="InterPro" id="IPR027994">
    <property type="entry name" value="WxL_dom"/>
</dbReference>
<dbReference type="EMBL" id="VBWO01000014">
    <property type="protein sequence ID" value="TLF37553.1"/>
    <property type="molecule type" value="Genomic_DNA"/>
</dbReference>
<organism evidence="3 4">
    <name type="scientific">Lacticaseibacillus zeae</name>
    <name type="common">Lactobacillus zeae</name>
    <dbReference type="NCBI Taxonomy" id="57037"/>
    <lineage>
        <taxon>Bacteria</taxon>
        <taxon>Bacillati</taxon>
        <taxon>Bacillota</taxon>
        <taxon>Bacilli</taxon>
        <taxon>Lactobacillales</taxon>
        <taxon>Lactobacillaceae</taxon>
        <taxon>Lacticaseibacillus</taxon>
    </lineage>
</organism>
<dbReference type="RefSeq" id="WP_138131727.1">
    <property type="nucleotide sequence ID" value="NZ_VBWO01000014.1"/>
</dbReference>
<protein>
    <submittedName>
        <fullName evidence="3">Cell surface protein</fullName>
    </submittedName>
</protein>
<dbReference type="Proteomes" id="UP000309885">
    <property type="component" value="Unassembled WGS sequence"/>
</dbReference>